<dbReference type="PANTHER" id="PTHR43477">
    <property type="entry name" value="DIHYDROANTICAPSIN 7-DEHYDROGENASE"/>
    <property type="match status" value="1"/>
</dbReference>
<name>A0A5P2FZ65_9BACT</name>
<dbReference type="PRINTS" id="PR00081">
    <property type="entry name" value="GDHRDH"/>
</dbReference>
<accession>A0A5P2FZ65</accession>
<dbReference type="SUPFAM" id="SSF51735">
    <property type="entry name" value="NAD(P)-binding Rossmann-fold domains"/>
    <property type="match status" value="1"/>
</dbReference>
<dbReference type="RefSeq" id="WP_131329392.1">
    <property type="nucleotide sequence ID" value="NZ_CP044016.1"/>
</dbReference>
<dbReference type="OrthoDB" id="9806974at2"/>
<dbReference type="Gene3D" id="3.40.50.720">
    <property type="entry name" value="NAD(P)-binding Rossmann-like Domain"/>
    <property type="match status" value="1"/>
</dbReference>
<dbReference type="PANTHER" id="PTHR43477:SF1">
    <property type="entry name" value="DIHYDROANTICAPSIN 7-DEHYDROGENASE"/>
    <property type="match status" value="1"/>
</dbReference>
<dbReference type="EMBL" id="CP044016">
    <property type="protein sequence ID" value="QES88505.1"/>
    <property type="molecule type" value="Genomic_DNA"/>
</dbReference>
<dbReference type="InterPro" id="IPR051122">
    <property type="entry name" value="SDR_DHRS6-like"/>
</dbReference>
<keyword evidence="2" id="KW-0560">Oxidoreductase</keyword>
<proteinExistence type="inferred from homology"/>
<evidence type="ECO:0000313" key="3">
    <source>
        <dbReference type="EMBL" id="QES88505.1"/>
    </source>
</evidence>
<dbReference type="Pfam" id="PF13561">
    <property type="entry name" value="adh_short_C2"/>
    <property type="match status" value="1"/>
</dbReference>
<evidence type="ECO:0000256" key="2">
    <source>
        <dbReference type="ARBA" id="ARBA00023002"/>
    </source>
</evidence>
<evidence type="ECO:0000313" key="4">
    <source>
        <dbReference type="Proteomes" id="UP000292424"/>
    </source>
</evidence>
<sequence length="247" mass="26710">MQTKENSLHTLNGKRVVIMGGSNGLGYSTAKAADDEGAIVVIVSSNQENIDKALTNLSKASTGYVVDLRNESSIKDFFSTIGKFDHLVYTAAENIHFSNIEDTDIHFAKSYFDLRFWGAVSTVKYAVPHINPAGSISLTSGSASRRPAKGWSLMASILSAIEGFVRAMAVELAPIRVNSVVPGVIRTSLWSGLTTKDRVNLYNTVGDSLLVKRVGEPEEIAFTFLYLMKQQFGTGQNIVVDGGTVLV</sequence>
<protein>
    <submittedName>
        <fullName evidence="3">SDR family oxidoreductase</fullName>
    </submittedName>
</protein>
<organism evidence="3 4">
    <name type="scientific">Rhizosphaericola mali</name>
    <dbReference type="NCBI Taxonomy" id="2545455"/>
    <lineage>
        <taxon>Bacteria</taxon>
        <taxon>Pseudomonadati</taxon>
        <taxon>Bacteroidota</taxon>
        <taxon>Chitinophagia</taxon>
        <taxon>Chitinophagales</taxon>
        <taxon>Chitinophagaceae</taxon>
        <taxon>Rhizosphaericola</taxon>
    </lineage>
</organism>
<gene>
    <name evidence="3" type="ORF">E0W69_007470</name>
</gene>
<dbReference type="InterPro" id="IPR036291">
    <property type="entry name" value="NAD(P)-bd_dom_sf"/>
</dbReference>
<dbReference type="GO" id="GO:0016491">
    <property type="term" value="F:oxidoreductase activity"/>
    <property type="evidence" value="ECO:0007669"/>
    <property type="project" value="UniProtKB-KW"/>
</dbReference>
<comment type="similarity">
    <text evidence="1">Belongs to the short-chain dehydrogenases/reductases (SDR) family.</text>
</comment>
<keyword evidence="4" id="KW-1185">Reference proteome</keyword>
<dbReference type="InterPro" id="IPR002347">
    <property type="entry name" value="SDR_fam"/>
</dbReference>
<dbReference type="KEGG" id="arac:E0W69_007470"/>
<dbReference type="Proteomes" id="UP000292424">
    <property type="component" value="Chromosome"/>
</dbReference>
<dbReference type="AlphaFoldDB" id="A0A5P2FZ65"/>
<reference evidence="3 4" key="1">
    <citation type="submission" date="2019-09" db="EMBL/GenBank/DDBJ databases">
        <title>Complete genome sequence of Arachidicoccus sp. B3-10 isolated from apple orchard soil.</title>
        <authorList>
            <person name="Kim H.S."/>
            <person name="Han K.-I."/>
            <person name="Suh M.K."/>
            <person name="Lee K.C."/>
            <person name="Eom M.K."/>
            <person name="Kim J.-S."/>
            <person name="Kang S.W."/>
            <person name="Sin Y."/>
            <person name="Lee J.-S."/>
        </authorList>
    </citation>
    <scope>NUCLEOTIDE SEQUENCE [LARGE SCALE GENOMIC DNA]</scope>
    <source>
        <strain evidence="3 4">B3-10</strain>
    </source>
</reference>
<evidence type="ECO:0000256" key="1">
    <source>
        <dbReference type="ARBA" id="ARBA00006484"/>
    </source>
</evidence>